<organism evidence="2 3">
    <name type="scientific">Fodinibius salicampi</name>
    <dbReference type="NCBI Taxonomy" id="1920655"/>
    <lineage>
        <taxon>Bacteria</taxon>
        <taxon>Pseudomonadati</taxon>
        <taxon>Balneolota</taxon>
        <taxon>Balneolia</taxon>
        <taxon>Balneolales</taxon>
        <taxon>Balneolaceae</taxon>
        <taxon>Fodinibius</taxon>
    </lineage>
</organism>
<evidence type="ECO:0000313" key="2">
    <source>
        <dbReference type="EMBL" id="MCW9714145.1"/>
    </source>
</evidence>
<keyword evidence="1" id="KW-0472">Membrane</keyword>
<dbReference type="EMBL" id="JAJNDC010000004">
    <property type="protein sequence ID" value="MCW9714145.1"/>
    <property type="molecule type" value="Genomic_DNA"/>
</dbReference>
<dbReference type="Proteomes" id="UP001207337">
    <property type="component" value="Unassembled WGS sequence"/>
</dbReference>
<proteinExistence type="predicted"/>
<sequence length="66" mass="6854">MKILGYVVTIGGLIGLIFTGINYINNTESFSALGLDVTVSEGDPTGMIVSVIVLLAGLLITRAAKE</sequence>
<evidence type="ECO:0000256" key="1">
    <source>
        <dbReference type="SAM" id="Phobius"/>
    </source>
</evidence>
<feature type="transmembrane region" description="Helical" evidence="1">
    <location>
        <begin position="45"/>
        <end position="64"/>
    </location>
</feature>
<dbReference type="RefSeq" id="WP_265791237.1">
    <property type="nucleotide sequence ID" value="NZ_BAABRS010000004.1"/>
</dbReference>
<keyword evidence="1" id="KW-1133">Transmembrane helix</keyword>
<reference evidence="2 3" key="1">
    <citation type="submission" date="2021-11" db="EMBL/GenBank/DDBJ databases">
        <title>Aliifidinibius sp. nov., a new bacterium isolated from saline soil.</title>
        <authorList>
            <person name="Galisteo C."/>
            <person name="De La Haba R."/>
            <person name="Sanchez-Porro C."/>
            <person name="Ventosa A."/>
        </authorList>
    </citation>
    <scope>NUCLEOTIDE SEQUENCE [LARGE SCALE GENOMIC DNA]</scope>
    <source>
        <strain evidence="2 3">KACC 190600</strain>
    </source>
</reference>
<protein>
    <submittedName>
        <fullName evidence="2">Uncharacterized protein</fullName>
    </submittedName>
</protein>
<keyword evidence="3" id="KW-1185">Reference proteome</keyword>
<feature type="transmembrane region" description="Helical" evidence="1">
    <location>
        <begin position="7"/>
        <end position="25"/>
    </location>
</feature>
<name>A0ABT3Q203_9BACT</name>
<accession>A0ABT3Q203</accession>
<gene>
    <name evidence="2" type="ORF">LQ318_14625</name>
</gene>
<keyword evidence="1" id="KW-0812">Transmembrane</keyword>
<comment type="caution">
    <text evidence="2">The sequence shown here is derived from an EMBL/GenBank/DDBJ whole genome shotgun (WGS) entry which is preliminary data.</text>
</comment>
<evidence type="ECO:0000313" key="3">
    <source>
        <dbReference type="Proteomes" id="UP001207337"/>
    </source>
</evidence>